<sequence>MAEHSLHLLQKKLTVKSGAAVMSVTIKPVPLCQTMIL</sequence>
<evidence type="ECO:0000313" key="2">
    <source>
        <dbReference type="Proteomes" id="UP000055024"/>
    </source>
</evidence>
<accession>A0A0V1GGB0</accession>
<reference evidence="1 2" key="1">
    <citation type="submission" date="2015-01" db="EMBL/GenBank/DDBJ databases">
        <title>Evolution of Trichinella species and genotypes.</title>
        <authorList>
            <person name="Korhonen P.K."/>
            <person name="Edoardo P."/>
            <person name="Giuseppe L.R."/>
            <person name="Gasser R.B."/>
        </authorList>
    </citation>
    <scope>NUCLEOTIDE SEQUENCE [LARGE SCALE GENOMIC DNA]</scope>
    <source>
        <strain evidence="1">ISS1029</strain>
    </source>
</reference>
<keyword evidence="2" id="KW-1185">Reference proteome</keyword>
<dbReference type="Proteomes" id="UP000055024">
    <property type="component" value="Unassembled WGS sequence"/>
</dbReference>
<dbReference type="AlphaFoldDB" id="A0A0V1GGB0"/>
<name>A0A0V1GGB0_9BILA</name>
<organism evidence="1 2">
    <name type="scientific">Trichinella zimbabwensis</name>
    <dbReference type="NCBI Taxonomy" id="268475"/>
    <lineage>
        <taxon>Eukaryota</taxon>
        <taxon>Metazoa</taxon>
        <taxon>Ecdysozoa</taxon>
        <taxon>Nematoda</taxon>
        <taxon>Enoplea</taxon>
        <taxon>Dorylaimia</taxon>
        <taxon>Trichinellida</taxon>
        <taxon>Trichinellidae</taxon>
        <taxon>Trichinella</taxon>
    </lineage>
</organism>
<gene>
    <name evidence="1" type="ORF">T11_17284</name>
</gene>
<evidence type="ECO:0000313" key="1">
    <source>
        <dbReference type="EMBL" id="KRY97189.1"/>
    </source>
</evidence>
<comment type="caution">
    <text evidence="1">The sequence shown here is derived from an EMBL/GenBank/DDBJ whole genome shotgun (WGS) entry which is preliminary data.</text>
</comment>
<dbReference type="EMBL" id="JYDP01002234">
    <property type="protein sequence ID" value="KRY97189.1"/>
    <property type="molecule type" value="Genomic_DNA"/>
</dbReference>
<protein>
    <submittedName>
        <fullName evidence="1">Uncharacterized protein</fullName>
    </submittedName>
</protein>
<proteinExistence type="predicted"/>